<dbReference type="Proteomes" id="UP001055286">
    <property type="component" value="Unassembled WGS sequence"/>
</dbReference>
<dbReference type="AlphaFoldDB" id="A0AA37HDN2"/>
<reference evidence="3" key="2">
    <citation type="submission" date="2021-08" db="EMBL/GenBank/DDBJ databases">
        <authorList>
            <person name="Tani A."/>
            <person name="Ola A."/>
            <person name="Ogura Y."/>
            <person name="Katsura K."/>
            <person name="Hayashi T."/>
        </authorList>
    </citation>
    <scope>NUCLEOTIDE SEQUENCE</scope>
    <source>
        <strain evidence="3">JCM 32048</strain>
    </source>
</reference>
<organism evidence="3 4">
    <name type="scientific">Methylobacterium frigidaeris</name>
    <dbReference type="NCBI Taxonomy" id="2038277"/>
    <lineage>
        <taxon>Bacteria</taxon>
        <taxon>Pseudomonadati</taxon>
        <taxon>Pseudomonadota</taxon>
        <taxon>Alphaproteobacteria</taxon>
        <taxon>Hyphomicrobiales</taxon>
        <taxon>Methylobacteriaceae</taxon>
        <taxon>Methylobacterium</taxon>
    </lineage>
</organism>
<feature type="chain" id="PRO_5041316949" evidence="2">
    <location>
        <begin position="23"/>
        <end position="86"/>
    </location>
</feature>
<accession>A0AA37HDN2</accession>
<dbReference type="RefSeq" id="WP_099899003.1">
    <property type="nucleotide sequence ID" value="NZ_BPQJ01000021.1"/>
</dbReference>
<proteinExistence type="predicted"/>
<evidence type="ECO:0000256" key="1">
    <source>
        <dbReference type="SAM" id="MobiDB-lite"/>
    </source>
</evidence>
<evidence type="ECO:0000313" key="3">
    <source>
        <dbReference type="EMBL" id="GJD64077.1"/>
    </source>
</evidence>
<evidence type="ECO:0000256" key="2">
    <source>
        <dbReference type="SAM" id="SignalP"/>
    </source>
</evidence>
<dbReference type="EMBL" id="BPQJ01000021">
    <property type="protein sequence ID" value="GJD64077.1"/>
    <property type="molecule type" value="Genomic_DNA"/>
</dbReference>
<feature type="region of interest" description="Disordered" evidence="1">
    <location>
        <begin position="25"/>
        <end position="64"/>
    </location>
</feature>
<reference evidence="3" key="1">
    <citation type="journal article" date="2016" name="Front. Microbiol.">
        <title>Genome Sequence of the Piezophilic, Mesophilic Sulfate-Reducing Bacterium Desulfovibrio indicus J2T.</title>
        <authorList>
            <person name="Cao J."/>
            <person name="Maignien L."/>
            <person name="Shao Z."/>
            <person name="Alain K."/>
            <person name="Jebbar M."/>
        </authorList>
    </citation>
    <scope>NUCLEOTIDE SEQUENCE</scope>
    <source>
        <strain evidence="3">JCM 32048</strain>
    </source>
</reference>
<keyword evidence="2" id="KW-0732">Signal</keyword>
<sequence>MRRTHLLAALLGAVLAPGPLLAQAPMREPDATGALGPATRETTGVGQTKPPGAALGPDAGLTPDLQQRDREIQRKIDTGICDGCTE</sequence>
<keyword evidence="4" id="KW-1185">Reference proteome</keyword>
<name>A0AA37HDN2_9HYPH</name>
<protein>
    <submittedName>
        <fullName evidence="3">Uncharacterized protein</fullName>
    </submittedName>
</protein>
<comment type="caution">
    <text evidence="3">The sequence shown here is derived from an EMBL/GenBank/DDBJ whole genome shotgun (WGS) entry which is preliminary data.</text>
</comment>
<evidence type="ECO:0000313" key="4">
    <source>
        <dbReference type="Proteomes" id="UP001055286"/>
    </source>
</evidence>
<feature type="signal peptide" evidence="2">
    <location>
        <begin position="1"/>
        <end position="22"/>
    </location>
</feature>
<gene>
    <name evidence="3" type="ORF">MPEAHAMD_4251</name>
</gene>